<evidence type="ECO:0000256" key="5">
    <source>
        <dbReference type="ARBA" id="ARBA00038035"/>
    </source>
</evidence>
<evidence type="ECO:0000256" key="1">
    <source>
        <dbReference type="ARBA" id="ARBA00022679"/>
    </source>
</evidence>
<keyword evidence="3 8" id="KW-0418">Kinase</keyword>
<evidence type="ECO:0000259" key="7">
    <source>
        <dbReference type="PROSITE" id="PS50011"/>
    </source>
</evidence>
<evidence type="ECO:0000256" key="4">
    <source>
        <dbReference type="ARBA" id="ARBA00022840"/>
    </source>
</evidence>
<proteinExistence type="inferred from homology"/>
<keyword evidence="4" id="KW-0067">ATP-binding</keyword>
<feature type="domain" description="Protein kinase" evidence="7">
    <location>
        <begin position="1"/>
        <end position="68"/>
    </location>
</feature>
<dbReference type="PANTHER" id="PTHR48013:SF11">
    <property type="entry name" value="LICORNE"/>
    <property type="match status" value="1"/>
</dbReference>
<dbReference type="PANTHER" id="PTHR48013">
    <property type="entry name" value="DUAL SPECIFICITY MITOGEN-ACTIVATED PROTEIN KINASE KINASE 5-RELATED"/>
    <property type="match status" value="1"/>
</dbReference>
<dbReference type="Gene3D" id="1.10.510.10">
    <property type="entry name" value="Transferase(Phosphotransferase) domain 1"/>
    <property type="match status" value="1"/>
</dbReference>
<evidence type="ECO:0000256" key="6">
    <source>
        <dbReference type="ARBA" id="ARBA00038999"/>
    </source>
</evidence>
<evidence type="ECO:0000313" key="9">
    <source>
        <dbReference type="Proteomes" id="UP001054945"/>
    </source>
</evidence>
<reference evidence="8 9" key="1">
    <citation type="submission" date="2021-06" db="EMBL/GenBank/DDBJ databases">
        <title>Caerostris extrusa draft genome.</title>
        <authorList>
            <person name="Kono N."/>
            <person name="Arakawa K."/>
        </authorList>
    </citation>
    <scope>NUCLEOTIDE SEQUENCE [LARGE SCALE GENOMIC DNA]</scope>
</reference>
<keyword evidence="9" id="KW-1185">Reference proteome</keyword>
<sequence>MCELSTGVFPYKIWSNPFEQLKQVVQDDPPRLPKGKFSEVFEDFISQCLQKDFTKRPNYPQLLEHPFISSDSTHDFDVSKYVSYVLDLPEP</sequence>
<protein>
    <recommendedName>
        <fullName evidence="6">mitogen-activated protein kinase kinase</fullName>
        <ecNumber evidence="6">2.7.12.2</ecNumber>
    </recommendedName>
</protein>
<dbReference type="InterPro" id="IPR000719">
    <property type="entry name" value="Prot_kinase_dom"/>
</dbReference>
<keyword evidence="1" id="KW-0808">Transferase</keyword>
<dbReference type="EC" id="2.7.12.2" evidence="6"/>
<dbReference type="PROSITE" id="PS50011">
    <property type="entry name" value="PROTEIN_KINASE_DOM"/>
    <property type="match status" value="1"/>
</dbReference>
<evidence type="ECO:0000256" key="3">
    <source>
        <dbReference type="ARBA" id="ARBA00022777"/>
    </source>
</evidence>
<gene>
    <name evidence="8" type="primary">MAP2K6_0</name>
    <name evidence="8" type="ORF">CEXT_207931</name>
</gene>
<evidence type="ECO:0000313" key="8">
    <source>
        <dbReference type="EMBL" id="GIY49468.1"/>
    </source>
</evidence>
<comment type="caution">
    <text evidence="8">The sequence shown here is derived from an EMBL/GenBank/DDBJ whole genome shotgun (WGS) entry which is preliminary data.</text>
</comment>
<dbReference type="SUPFAM" id="SSF56112">
    <property type="entry name" value="Protein kinase-like (PK-like)"/>
    <property type="match status" value="1"/>
</dbReference>
<dbReference type="AlphaFoldDB" id="A0AAV4TS90"/>
<evidence type="ECO:0000256" key="2">
    <source>
        <dbReference type="ARBA" id="ARBA00022741"/>
    </source>
</evidence>
<name>A0AAV4TS90_CAEEX</name>
<dbReference type="GO" id="GO:0051403">
    <property type="term" value="P:stress-activated MAPK cascade"/>
    <property type="evidence" value="ECO:0007669"/>
    <property type="project" value="TreeGrafter"/>
</dbReference>
<keyword evidence="2" id="KW-0547">Nucleotide-binding</keyword>
<dbReference type="GO" id="GO:0004708">
    <property type="term" value="F:MAP kinase kinase activity"/>
    <property type="evidence" value="ECO:0007669"/>
    <property type="project" value="UniProtKB-EC"/>
</dbReference>
<dbReference type="Proteomes" id="UP001054945">
    <property type="component" value="Unassembled WGS sequence"/>
</dbReference>
<dbReference type="InterPro" id="IPR011009">
    <property type="entry name" value="Kinase-like_dom_sf"/>
</dbReference>
<comment type="similarity">
    <text evidence="5">Belongs to the protein kinase superfamily. STE Ser/Thr protein kinase family. MAP kinase kinase subfamily.</text>
</comment>
<dbReference type="EMBL" id="BPLR01011841">
    <property type="protein sequence ID" value="GIY49468.1"/>
    <property type="molecule type" value="Genomic_DNA"/>
</dbReference>
<dbReference type="GO" id="GO:0005524">
    <property type="term" value="F:ATP binding"/>
    <property type="evidence" value="ECO:0007669"/>
    <property type="project" value="UniProtKB-KW"/>
</dbReference>
<accession>A0AAV4TS90</accession>
<organism evidence="8 9">
    <name type="scientific">Caerostris extrusa</name>
    <name type="common">Bark spider</name>
    <name type="synonym">Caerostris bankana</name>
    <dbReference type="NCBI Taxonomy" id="172846"/>
    <lineage>
        <taxon>Eukaryota</taxon>
        <taxon>Metazoa</taxon>
        <taxon>Ecdysozoa</taxon>
        <taxon>Arthropoda</taxon>
        <taxon>Chelicerata</taxon>
        <taxon>Arachnida</taxon>
        <taxon>Araneae</taxon>
        <taxon>Araneomorphae</taxon>
        <taxon>Entelegynae</taxon>
        <taxon>Araneoidea</taxon>
        <taxon>Araneidae</taxon>
        <taxon>Caerostris</taxon>
    </lineage>
</organism>